<dbReference type="RefSeq" id="WP_134368882.1">
    <property type="nucleotide sequence ID" value="NZ_SOGN01000016.1"/>
</dbReference>
<gene>
    <name evidence="1" type="ORF">E3T23_02800</name>
</gene>
<proteinExistence type="predicted"/>
<reference evidence="1 2" key="1">
    <citation type="submission" date="2019-03" db="EMBL/GenBank/DDBJ databases">
        <title>Genomics of glacier-inhabiting Cryobacterium strains.</title>
        <authorList>
            <person name="Liu Q."/>
            <person name="Xin Y.-H."/>
        </authorList>
    </citation>
    <scope>NUCLEOTIDE SEQUENCE [LARGE SCALE GENOMIC DNA]</scope>
    <source>
        <strain evidence="1 2">TMT2-48-2</strain>
    </source>
</reference>
<dbReference type="OrthoDB" id="5123453at2"/>
<dbReference type="AlphaFoldDB" id="A0A4R8XXH9"/>
<dbReference type="EMBL" id="SOGN01000016">
    <property type="protein sequence ID" value="TFC83314.1"/>
    <property type="molecule type" value="Genomic_DNA"/>
</dbReference>
<protein>
    <submittedName>
        <fullName evidence="1">Uncharacterized protein</fullName>
    </submittedName>
</protein>
<evidence type="ECO:0000313" key="1">
    <source>
        <dbReference type="EMBL" id="TFC83314.1"/>
    </source>
</evidence>
<sequence>MLELFTTTGIFFTYSVNIPDRSKMQVVELTVVSPFTGNASVLIVNVASLAIVGKSVESTLIEHVEYYERMAKNDASKNAQS</sequence>
<comment type="caution">
    <text evidence="1">The sequence shown here is derived from an EMBL/GenBank/DDBJ whole genome shotgun (WGS) entry which is preliminary data.</text>
</comment>
<evidence type="ECO:0000313" key="2">
    <source>
        <dbReference type="Proteomes" id="UP000298433"/>
    </source>
</evidence>
<keyword evidence="2" id="KW-1185">Reference proteome</keyword>
<accession>A0A4R8XXH9</accession>
<dbReference type="Proteomes" id="UP000298433">
    <property type="component" value="Unassembled WGS sequence"/>
</dbReference>
<organism evidence="1 2">
    <name type="scientific">Cryobacterium cheniae</name>
    <dbReference type="NCBI Taxonomy" id="1259262"/>
    <lineage>
        <taxon>Bacteria</taxon>
        <taxon>Bacillati</taxon>
        <taxon>Actinomycetota</taxon>
        <taxon>Actinomycetes</taxon>
        <taxon>Micrococcales</taxon>
        <taxon>Microbacteriaceae</taxon>
        <taxon>Cryobacterium</taxon>
    </lineage>
</organism>
<name>A0A4R8XXH9_9MICO</name>